<keyword evidence="5" id="KW-1185">Reference proteome</keyword>
<keyword evidence="2" id="KW-0539">Nucleus</keyword>
<evidence type="ECO:0000313" key="6">
    <source>
        <dbReference type="WBParaSite" id="SMUV_0000419501-mRNA-1"/>
    </source>
</evidence>
<dbReference type="AlphaFoldDB" id="A0A0N5AIE9"/>
<name>A0A0N5AIE9_9BILA</name>
<feature type="region of interest" description="Disordered" evidence="3">
    <location>
        <begin position="1"/>
        <end position="33"/>
    </location>
</feature>
<comment type="subcellular location">
    <subcellularLocation>
        <location evidence="1">Nucleus</location>
    </subcellularLocation>
</comment>
<feature type="compositionally biased region" description="Polar residues" evidence="3">
    <location>
        <begin position="8"/>
        <end position="19"/>
    </location>
</feature>
<dbReference type="GO" id="GO:0005634">
    <property type="term" value="C:nucleus"/>
    <property type="evidence" value="ECO:0007669"/>
    <property type="project" value="UniProtKB-SubCell"/>
</dbReference>
<evidence type="ECO:0000256" key="1">
    <source>
        <dbReference type="ARBA" id="ARBA00004123"/>
    </source>
</evidence>
<evidence type="ECO:0000256" key="2">
    <source>
        <dbReference type="ARBA" id="ARBA00023242"/>
    </source>
</evidence>
<dbReference type="WBParaSite" id="SMUV_0000419501-mRNA-1">
    <property type="protein sequence ID" value="SMUV_0000419501-mRNA-1"/>
    <property type="gene ID" value="SMUV_0000419501"/>
</dbReference>
<feature type="domain" description="INO80 complex subunit F" evidence="4">
    <location>
        <begin position="37"/>
        <end position="83"/>
    </location>
</feature>
<dbReference type="InterPro" id="IPR056513">
    <property type="entry name" value="INO80F"/>
</dbReference>
<dbReference type="Pfam" id="PF24245">
    <property type="entry name" value="INO80F"/>
    <property type="match status" value="1"/>
</dbReference>
<evidence type="ECO:0000313" key="5">
    <source>
        <dbReference type="Proteomes" id="UP000046393"/>
    </source>
</evidence>
<sequence>MEEDDVVSETSAVSPNTNTEDIDNCSGPPSSPTSDLYRLKYARLKEKFDYIRLSNNRLRNRLYHVKKEINRLKRMKHLLCQRLMLCADKYMEAHLEIPDIVMTSTNVEKSTVDPALRVTPVKRRRPLEVKRSESVSGQVDEMVSMEQKAKSSVISIIDSVITESHEERMRASTSTVSEEVPPLNLNENRSDIVLQSPSVECLPHQDPDSDPGDVLNEFGETLDKNFMAED</sequence>
<organism evidence="5 6">
    <name type="scientific">Syphacia muris</name>
    <dbReference type="NCBI Taxonomy" id="451379"/>
    <lineage>
        <taxon>Eukaryota</taxon>
        <taxon>Metazoa</taxon>
        <taxon>Ecdysozoa</taxon>
        <taxon>Nematoda</taxon>
        <taxon>Chromadorea</taxon>
        <taxon>Rhabditida</taxon>
        <taxon>Spirurina</taxon>
        <taxon>Oxyuridomorpha</taxon>
        <taxon>Oxyuroidea</taxon>
        <taxon>Oxyuridae</taxon>
        <taxon>Syphacia</taxon>
    </lineage>
</organism>
<evidence type="ECO:0000259" key="4">
    <source>
        <dbReference type="Pfam" id="PF24245"/>
    </source>
</evidence>
<protein>
    <submittedName>
        <fullName evidence="6">SERTA domain-containing protein</fullName>
    </submittedName>
</protein>
<proteinExistence type="predicted"/>
<evidence type="ECO:0000256" key="3">
    <source>
        <dbReference type="SAM" id="MobiDB-lite"/>
    </source>
</evidence>
<dbReference type="STRING" id="451379.A0A0N5AIE9"/>
<reference evidence="6" key="1">
    <citation type="submission" date="2017-02" db="UniProtKB">
        <authorList>
            <consortium name="WormBaseParasite"/>
        </authorList>
    </citation>
    <scope>IDENTIFICATION</scope>
</reference>
<accession>A0A0N5AIE9</accession>
<dbReference type="Proteomes" id="UP000046393">
    <property type="component" value="Unplaced"/>
</dbReference>